<accession>A0A8J3Y8E4</accession>
<dbReference type="RefSeq" id="WP_203938580.1">
    <property type="nucleotide sequence ID" value="NZ_BAAAGJ010000005.1"/>
</dbReference>
<name>A0A8J3Y8E4_9ACTN</name>
<gene>
    <name evidence="2" type="ORF">Sya03_26440</name>
</gene>
<comment type="caution">
    <text evidence="2">The sequence shown here is derived from an EMBL/GenBank/DDBJ whole genome shotgun (WGS) entry which is preliminary data.</text>
</comment>
<proteinExistence type="predicted"/>
<dbReference type="Proteomes" id="UP000652013">
    <property type="component" value="Unassembled WGS sequence"/>
</dbReference>
<organism evidence="2 3">
    <name type="scientific">Spirilliplanes yamanashiensis</name>
    <dbReference type="NCBI Taxonomy" id="42233"/>
    <lineage>
        <taxon>Bacteria</taxon>
        <taxon>Bacillati</taxon>
        <taxon>Actinomycetota</taxon>
        <taxon>Actinomycetes</taxon>
        <taxon>Micromonosporales</taxon>
        <taxon>Micromonosporaceae</taxon>
        <taxon>Spirilliplanes</taxon>
    </lineage>
</organism>
<dbReference type="Pfam" id="PF03992">
    <property type="entry name" value="ABM"/>
    <property type="match status" value="1"/>
</dbReference>
<feature type="domain" description="ABM" evidence="1">
    <location>
        <begin position="2"/>
        <end position="92"/>
    </location>
</feature>
<dbReference type="InterPro" id="IPR011008">
    <property type="entry name" value="Dimeric_a/b-barrel"/>
</dbReference>
<dbReference type="SUPFAM" id="SSF54909">
    <property type="entry name" value="Dimeric alpha+beta barrel"/>
    <property type="match status" value="1"/>
</dbReference>
<dbReference type="Gene3D" id="3.30.70.100">
    <property type="match status" value="1"/>
</dbReference>
<dbReference type="InterPro" id="IPR007138">
    <property type="entry name" value="ABM_dom"/>
</dbReference>
<sequence>MVLEVALIDVVPGQEDEFAAAYAKGHDILAGTPGCRSVLMTRGIETPNRFVLLVEWDSVEAHEQNFRQSDRFTTWRGLIGPFFAGPPRVEHFVDVPV</sequence>
<protein>
    <recommendedName>
        <fullName evidence="1">ABM domain-containing protein</fullName>
    </recommendedName>
</protein>
<evidence type="ECO:0000259" key="1">
    <source>
        <dbReference type="PROSITE" id="PS51725"/>
    </source>
</evidence>
<dbReference type="AlphaFoldDB" id="A0A8J3Y8E4"/>
<evidence type="ECO:0000313" key="2">
    <source>
        <dbReference type="EMBL" id="GIJ03292.1"/>
    </source>
</evidence>
<keyword evidence="3" id="KW-1185">Reference proteome</keyword>
<dbReference type="EMBL" id="BOOY01000019">
    <property type="protein sequence ID" value="GIJ03292.1"/>
    <property type="molecule type" value="Genomic_DNA"/>
</dbReference>
<dbReference type="PROSITE" id="PS51725">
    <property type="entry name" value="ABM"/>
    <property type="match status" value="1"/>
</dbReference>
<evidence type="ECO:0000313" key="3">
    <source>
        <dbReference type="Proteomes" id="UP000652013"/>
    </source>
</evidence>
<reference evidence="2" key="1">
    <citation type="submission" date="2021-01" db="EMBL/GenBank/DDBJ databases">
        <title>Whole genome shotgun sequence of Spirilliplanes yamanashiensis NBRC 15828.</title>
        <authorList>
            <person name="Komaki H."/>
            <person name="Tamura T."/>
        </authorList>
    </citation>
    <scope>NUCLEOTIDE SEQUENCE</scope>
    <source>
        <strain evidence="2">NBRC 15828</strain>
    </source>
</reference>